<gene>
    <name evidence="7" type="primary">g3637</name>
    <name evidence="7" type="ORF">EsDP_00003637</name>
</gene>
<dbReference type="CDD" id="cd16650">
    <property type="entry name" value="SP-RING_PIAS-like"/>
    <property type="match status" value="1"/>
</dbReference>
<evidence type="ECO:0000256" key="5">
    <source>
        <dbReference type="SAM" id="MobiDB-lite"/>
    </source>
</evidence>
<proteinExistence type="predicted"/>
<keyword evidence="1" id="KW-0479">Metal-binding</keyword>
<comment type="caution">
    <text evidence="7">The sequence shown here is derived from an EMBL/GenBank/DDBJ whole genome shotgun (WGS) entry which is preliminary data.</text>
</comment>
<feature type="compositionally biased region" description="Low complexity" evidence="5">
    <location>
        <begin position="146"/>
        <end position="164"/>
    </location>
</feature>
<dbReference type="InterPro" id="IPR013083">
    <property type="entry name" value="Znf_RING/FYVE/PHD"/>
</dbReference>
<feature type="compositionally biased region" description="Polar residues" evidence="5">
    <location>
        <begin position="171"/>
        <end position="184"/>
    </location>
</feature>
<feature type="compositionally biased region" description="Polar residues" evidence="5">
    <location>
        <begin position="132"/>
        <end position="145"/>
    </location>
</feature>
<dbReference type="PANTHER" id="PTHR10782">
    <property type="entry name" value="ZINC FINGER MIZ DOMAIN-CONTAINING PROTEIN"/>
    <property type="match status" value="1"/>
</dbReference>
<reference evidence="8" key="1">
    <citation type="submission" date="2024-06" db="EMBL/GenBank/DDBJ databases">
        <title>Draft Genome Sequences of Epichloe bromicola Strains Isolated from Elymus ciliaris.</title>
        <authorList>
            <consortium name="Epichloe bromicola genome sequencing consortium"/>
            <person name="Miura A."/>
            <person name="Imano S."/>
            <person name="Ashida A."/>
            <person name="Sato I."/>
            <person name="Chiba S."/>
            <person name="Tanaka A."/>
            <person name="Camagna M."/>
            <person name="Takemoto D."/>
        </authorList>
    </citation>
    <scope>NUCLEOTIDE SEQUENCE [LARGE SCALE GENOMIC DNA]</scope>
    <source>
        <strain evidence="8">DP</strain>
    </source>
</reference>
<keyword evidence="3" id="KW-0862">Zinc</keyword>
<feature type="domain" description="SP-RING-type" evidence="6">
    <location>
        <begin position="451"/>
        <end position="544"/>
    </location>
</feature>
<accession>A0ABQ0CPC3</accession>
<evidence type="ECO:0000256" key="1">
    <source>
        <dbReference type="ARBA" id="ARBA00022723"/>
    </source>
</evidence>
<dbReference type="PANTHER" id="PTHR10782:SF4">
    <property type="entry name" value="TONALLI, ISOFORM E"/>
    <property type="match status" value="1"/>
</dbReference>
<protein>
    <recommendedName>
        <fullName evidence="6">SP-RING-type domain-containing protein</fullName>
    </recommendedName>
</protein>
<organism evidence="7 8">
    <name type="scientific">Epichloe bromicola</name>
    <dbReference type="NCBI Taxonomy" id="79588"/>
    <lineage>
        <taxon>Eukaryota</taxon>
        <taxon>Fungi</taxon>
        <taxon>Dikarya</taxon>
        <taxon>Ascomycota</taxon>
        <taxon>Pezizomycotina</taxon>
        <taxon>Sordariomycetes</taxon>
        <taxon>Hypocreomycetidae</taxon>
        <taxon>Hypocreales</taxon>
        <taxon>Clavicipitaceae</taxon>
        <taxon>Epichloe</taxon>
    </lineage>
</organism>
<keyword evidence="8" id="KW-1185">Reference proteome</keyword>
<evidence type="ECO:0000313" key="7">
    <source>
        <dbReference type="EMBL" id="GAB0135294.1"/>
    </source>
</evidence>
<evidence type="ECO:0000256" key="2">
    <source>
        <dbReference type="ARBA" id="ARBA00022771"/>
    </source>
</evidence>
<dbReference type="Proteomes" id="UP001562357">
    <property type="component" value="Unassembled WGS sequence"/>
</dbReference>
<sequence length="602" mass="66713">MTAAAQLRRLHVNEASSPSMLTPVSTPVGQQRNDIMITSSDTTSLADVASTAHHAASNSNVSWNDTGFPDSRVTIGAPAPCIGAQVQLNSQLSIQQAAPIGASENPGNSLFPHFERFAHQAMQMAPTPPLVSAQNRASSLNTTCLSSPSPANASQSQTTQAARATGRESSDWQPSAMPSPTNSSRRGRSANVQPIRPLQNTPSSTPRTLPSSTSMPPEVEAREGYSTSPLTPTEYPLSPHDWTSVQSGLHLVRSRSPDRMSSEENGTRYYQFFSRFAINPTPIFPQRGVQKFGFAVSADEYCLRSKPEQNGGTMVHHFEQGSLRYRLRLIKLDRSTKLSDSINWMTSPSIWPAEIYILFNDEPVFPKRGHHFHHDVPIELTDSIQQGPNSIQISLPMETGSVNERSGYHLTVEIIVTMDHASTLDMICQGQKIGAEQTRSEIRRRMQLAASDDIIVQDDSLCISMTDPFSASMFEIPVRGVSCKHIECFDLKTWLQTRRGKKSQSRTEPSLADGWKCPICNGDAAPPNLRVDEFLMEVRQALKRANKHQIRSIAAFLDGSWRANEELKDDNYDDDKDQVYKNMTKQQPAPRKEPDVIEILDD</sequence>
<feature type="compositionally biased region" description="Low complexity" evidence="5">
    <location>
        <begin position="201"/>
        <end position="217"/>
    </location>
</feature>
<feature type="region of interest" description="Disordered" evidence="5">
    <location>
        <begin position="567"/>
        <end position="602"/>
    </location>
</feature>
<dbReference type="PROSITE" id="PS51044">
    <property type="entry name" value="ZF_SP_RING"/>
    <property type="match status" value="1"/>
</dbReference>
<keyword evidence="2 4" id="KW-0863">Zinc-finger</keyword>
<evidence type="ECO:0000313" key="8">
    <source>
        <dbReference type="Proteomes" id="UP001562357"/>
    </source>
</evidence>
<dbReference type="EMBL" id="BAAFGZ010000120">
    <property type="protein sequence ID" value="GAB0135294.1"/>
    <property type="molecule type" value="Genomic_DNA"/>
</dbReference>
<evidence type="ECO:0000256" key="3">
    <source>
        <dbReference type="ARBA" id="ARBA00022833"/>
    </source>
</evidence>
<name>A0ABQ0CPC3_9HYPO</name>
<evidence type="ECO:0000259" key="6">
    <source>
        <dbReference type="PROSITE" id="PS51044"/>
    </source>
</evidence>
<dbReference type="InterPro" id="IPR004181">
    <property type="entry name" value="Znf_MIZ"/>
</dbReference>
<dbReference type="Gene3D" id="3.30.40.10">
    <property type="entry name" value="Zinc/RING finger domain, C3HC4 (zinc finger)"/>
    <property type="match status" value="1"/>
</dbReference>
<evidence type="ECO:0000256" key="4">
    <source>
        <dbReference type="PROSITE-ProRule" id="PRU00452"/>
    </source>
</evidence>
<feature type="region of interest" description="Disordered" evidence="5">
    <location>
        <begin position="129"/>
        <end position="241"/>
    </location>
</feature>
<dbReference type="Pfam" id="PF02891">
    <property type="entry name" value="zf-MIZ"/>
    <property type="match status" value="1"/>
</dbReference>